<dbReference type="Proteomes" id="UP000006327">
    <property type="component" value="Unassembled WGS sequence"/>
</dbReference>
<protein>
    <submittedName>
        <fullName evidence="1">Uncharacterized protein</fullName>
    </submittedName>
</protein>
<accession>K6Z7H6</accession>
<evidence type="ECO:0000313" key="1">
    <source>
        <dbReference type="EMBL" id="GAC19395.1"/>
    </source>
</evidence>
<dbReference type="EMBL" id="BAEO01000030">
    <property type="protein sequence ID" value="GAC19395.1"/>
    <property type="molecule type" value="Genomic_DNA"/>
</dbReference>
<reference evidence="1 2" key="1">
    <citation type="journal article" date="2017" name="Antonie Van Leeuwenhoek">
        <title>Rhizobium rhizosphaerae sp. nov., a novel species isolated from rice rhizosphere.</title>
        <authorList>
            <person name="Zhao J.J."/>
            <person name="Zhang J."/>
            <person name="Zhang R.J."/>
            <person name="Zhang C.W."/>
            <person name="Yin H.Q."/>
            <person name="Zhang X.X."/>
        </authorList>
    </citation>
    <scope>NUCLEOTIDE SEQUENCE [LARGE SCALE GENOMIC DNA]</scope>
    <source>
        <strain evidence="1 2">BSs20135</strain>
    </source>
</reference>
<proteinExistence type="predicted"/>
<keyword evidence="2" id="KW-1185">Reference proteome</keyword>
<gene>
    <name evidence="1" type="ORF">GARC_2429</name>
</gene>
<dbReference type="AlphaFoldDB" id="K6Z7H6"/>
<evidence type="ECO:0000313" key="2">
    <source>
        <dbReference type="Proteomes" id="UP000006327"/>
    </source>
</evidence>
<organism evidence="1 2">
    <name type="scientific">Paraglaciecola arctica BSs20135</name>
    <dbReference type="NCBI Taxonomy" id="493475"/>
    <lineage>
        <taxon>Bacteria</taxon>
        <taxon>Pseudomonadati</taxon>
        <taxon>Pseudomonadota</taxon>
        <taxon>Gammaproteobacteria</taxon>
        <taxon>Alteromonadales</taxon>
        <taxon>Alteromonadaceae</taxon>
        <taxon>Paraglaciecola</taxon>
    </lineage>
</organism>
<name>K6Z7H6_9ALTE</name>
<sequence>MKFGHPNKQVSTPSKCVLRKTLRAEPFIRLSSLFTSRLE</sequence>
<comment type="caution">
    <text evidence="1">The sequence shown here is derived from an EMBL/GenBank/DDBJ whole genome shotgun (WGS) entry which is preliminary data.</text>
</comment>